<evidence type="ECO:0000313" key="2">
    <source>
        <dbReference type="EMBL" id="CAA9582769.1"/>
    </source>
</evidence>
<gene>
    <name evidence="2" type="ORF">AVDCRST_MAG19-4280</name>
</gene>
<organism evidence="2">
    <name type="scientific">uncultured Thermomicrobiales bacterium</name>
    <dbReference type="NCBI Taxonomy" id="1645740"/>
    <lineage>
        <taxon>Bacteria</taxon>
        <taxon>Pseudomonadati</taxon>
        <taxon>Thermomicrobiota</taxon>
        <taxon>Thermomicrobia</taxon>
        <taxon>Thermomicrobiales</taxon>
        <taxon>environmental samples</taxon>
    </lineage>
</organism>
<dbReference type="AlphaFoldDB" id="A0A6J4VQK4"/>
<dbReference type="EMBL" id="CADCWL010000237">
    <property type="protein sequence ID" value="CAA9582769.1"/>
    <property type="molecule type" value="Genomic_DNA"/>
</dbReference>
<protein>
    <submittedName>
        <fullName evidence="2">Uncharacterized protein</fullName>
    </submittedName>
</protein>
<evidence type="ECO:0000256" key="1">
    <source>
        <dbReference type="SAM" id="MobiDB-lite"/>
    </source>
</evidence>
<feature type="region of interest" description="Disordered" evidence="1">
    <location>
        <begin position="1"/>
        <end position="104"/>
    </location>
</feature>
<feature type="compositionally biased region" description="Polar residues" evidence="1">
    <location>
        <begin position="95"/>
        <end position="104"/>
    </location>
</feature>
<sequence>MPTRTAVSFAKVPADQPVVGPEDDGPTLPPPRSRTRPWTGRGVATPTLSRLRPAPHRGARGTCAIDRRKDSPQRGPSNPSAAATVRVRPSGGSGSWTDATFSGC</sequence>
<reference evidence="2" key="1">
    <citation type="submission" date="2020-02" db="EMBL/GenBank/DDBJ databases">
        <authorList>
            <person name="Meier V. D."/>
        </authorList>
    </citation>
    <scope>NUCLEOTIDE SEQUENCE</scope>
    <source>
        <strain evidence="2">AVDCRST_MAG19</strain>
    </source>
</reference>
<proteinExistence type="predicted"/>
<accession>A0A6J4VQK4</accession>
<name>A0A6J4VQK4_9BACT</name>